<feature type="transmembrane region" description="Helical" evidence="11">
    <location>
        <begin position="50"/>
        <end position="69"/>
    </location>
</feature>
<dbReference type="InterPro" id="IPR000067">
    <property type="entry name" value="FlgMring_FliF"/>
</dbReference>
<dbReference type="EMBL" id="VOQQ01000001">
    <property type="protein sequence ID" value="TXC63797.1"/>
    <property type="molecule type" value="Genomic_DNA"/>
</dbReference>
<keyword evidence="14" id="KW-0282">Flagellum</keyword>
<dbReference type="Proteomes" id="UP000321249">
    <property type="component" value="Unassembled WGS sequence"/>
</dbReference>
<evidence type="ECO:0000313" key="15">
    <source>
        <dbReference type="Proteomes" id="UP000321249"/>
    </source>
</evidence>
<comment type="function">
    <text evidence="9">The M ring may be actively involved in energy transduction.</text>
</comment>
<dbReference type="OrthoDB" id="9807026at2"/>
<keyword evidence="15" id="KW-1185">Reference proteome</keyword>
<keyword evidence="7 11" id="KW-0472">Membrane</keyword>
<organism evidence="14 15">
    <name type="scientific">Allosphingosinicella ginsenosidimutans</name>
    <dbReference type="NCBI Taxonomy" id="1176539"/>
    <lineage>
        <taxon>Bacteria</taxon>
        <taxon>Pseudomonadati</taxon>
        <taxon>Pseudomonadota</taxon>
        <taxon>Alphaproteobacteria</taxon>
        <taxon>Sphingomonadales</taxon>
        <taxon>Sphingomonadaceae</taxon>
        <taxon>Allosphingosinicella</taxon>
    </lineage>
</organism>
<evidence type="ECO:0000259" key="12">
    <source>
        <dbReference type="Pfam" id="PF01514"/>
    </source>
</evidence>
<dbReference type="Pfam" id="PF08345">
    <property type="entry name" value="YscJ_FliF_C"/>
    <property type="match status" value="1"/>
</dbReference>
<evidence type="ECO:0000256" key="7">
    <source>
        <dbReference type="ARBA" id="ARBA00023136"/>
    </source>
</evidence>
<keyword evidence="6 11" id="KW-1133">Transmembrane helix</keyword>
<comment type="similarity">
    <text evidence="3 9">Belongs to the FliF family.</text>
</comment>
<feature type="compositionally biased region" description="Low complexity" evidence="10">
    <location>
        <begin position="347"/>
        <end position="366"/>
    </location>
</feature>
<evidence type="ECO:0000256" key="4">
    <source>
        <dbReference type="ARBA" id="ARBA00022475"/>
    </source>
</evidence>
<sequence length="574" mass="60047">MSDLATTPDLSMPAARPAPAAAPAGNGFSANGIIQNARNFIAQPAVAKSLPAVGFVALLAIGFLIWSMLSAAPSRPLFPGLADEEKAPVVEALRTANIPYTIDRTTGAIDVPEDQYYQARMLLAGQGLPRSGPSGEDTLNNMPMGASRAVEGERIRSSRELDLARTIEAIDAVQSARVHLAVEAPSVFVRDAAQPSASVMLTLKGGRSLSDAQVQAIVHLVASSVPGLSPDNVSVVDQNGQLLSRTGGTGATQASEQQLSVQAQVEDRYRQTIANLLTPMLGAGNFTAEVHAEMDFSEVQSTREGFPANASAVTSEQTQRTSDTSGASAVGGIPGALSNTPPPASQVAAAPGGAVTPTPAGAPAPAAGGGRTTENVNRDFAVGREVSVTRQQTGVLKRLTVAIALRNPDTGRPRSAQEMQALEQLVKGAVGFDQTRGDVVALNARPFATSETPTTSWYEAPWVWPAVRNATAILVALLVVFGIGRPMLKKASNALAKRAEESKSARGEMGGQIAGALAERTRTENDMKVTLEMIEATRDYEARAALIRGFVRQDPARAALVVRDLIRNDTKQGA</sequence>
<keyword evidence="5 11" id="KW-0812">Transmembrane</keyword>
<keyword evidence="14" id="KW-0969">Cilium</keyword>
<dbReference type="RefSeq" id="WP_147043204.1">
    <property type="nucleotide sequence ID" value="NZ_BAABIR010000004.1"/>
</dbReference>
<gene>
    <name evidence="14" type="primary">fliF</name>
    <name evidence="14" type="ORF">FRZ32_09070</name>
</gene>
<evidence type="ECO:0000256" key="11">
    <source>
        <dbReference type="SAM" id="Phobius"/>
    </source>
</evidence>
<evidence type="ECO:0000256" key="10">
    <source>
        <dbReference type="SAM" id="MobiDB-lite"/>
    </source>
</evidence>
<feature type="region of interest" description="Disordered" evidence="10">
    <location>
        <begin position="298"/>
        <end position="374"/>
    </location>
</feature>
<keyword evidence="14" id="KW-0966">Cell projection</keyword>
<protein>
    <recommendedName>
        <fullName evidence="9">Flagellar M-ring protein</fullName>
    </recommendedName>
</protein>
<evidence type="ECO:0000313" key="14">
    <source>
        <dbReference type="EMBL" id="TXC63797.1"/>
    </source>
</evidence>
<evidence type="ECO:0000256" key="6">
    <source>
        <dbReference type="ARBA" id="ARBA00022989"/>
    </source>
</evidence>
<dbReference type="InterPro" id="IPR045851">
    <property type="entry name" value="AMP-bd_C_sf"/>
</dbReference>
<dbReference type="Pfam" id="PF01514">
    <property type="entry name" value="YscJ_FliF"/>
    <property type="match status" value="1"/>
</dbReference>
<evidence type="ECO:0000256" key="5">
    <source>
        <dbReference type="ARBA" id="ARBA00022692"/>
    </source>
</evidence>
<dbReference type="AlphaFoldDB" id="A0A5C6TTY0"/>
<comment type="caution">
    <text evidence="14">The sequence shown here is derived from an EMBL/GenBank/DDBJ whole genome shotgun (WGS) entry which is preliminary data.</text>
</comment>
<evidence type="ECO:0000256" key="1">
    <source>
        <dbReference type="ARBA" id="ARBA00004117"/>
    </source>
</evidence>
<dbReference type="GO" id="GO:0071973">
    <property type="term" value="P:bacterial-type flagellum-dependent cell motility"/>
    <property type="evidence" value="ECO:0007669"/>
    <property type="project" value="InterPro"/>
</dbReference>
<proteinExistence type="inferred from homology"/>
<dbReference type="PRINTS" id="PR01009">
    <property type="entry name" value="FLGMRINGFLIF"/>
</dbReference>
<dbReference type="InterPro" id="IPR013556">
    <property type="entry name" value="Flag_M-ring_C"/>
</dbReference>
<evidence type="ECO:0000259" key="13">
    <source>
        <dbReference type="Pfam" id="PF08345"/>
    </source>
</evidence>
<dbReference type="PANTHER" id="PTHR30046">
    <property type="entry name" value="FLAGELLAR M-RING PROTEIN"/>
    <property type="match status" value="1"/>
</dbReference>
<evidence type="ECO:0000256" key="3">
    <source>
        <dbReference type="ARBA" id="ARBA00007971"/>
    </source>
</evidence>
<dbReference type="InterPro" id="IPR006182">
    <property type="entry name" value="FliF_N_dom"/>
</dbReference>
<feature type="domain" description="Flagellar M-ring N-terminal" evidence="12">
    <location>
        <begin position="74"/>
        <end position="244"/>
    </location>
</feature>
<reference evidence="14 15" key="1">
    <citation type="journal article" date="2015" name="J. Microbiol.">
        <title>Sphingosinicella ginsenosidimutans sp. nov., with ginsenoside converting activity.</title>
        <authorList>
            <person name="Kim J.K."/>
            <person name="Kang M.S."/>
            <person name="Park S.C."/>
            <person name="Kim K.M."/>
            <person name="Choi K."/>
            <person name="Yoon M.H."/>
            <person name="Im W.T."/>
        </authorList>
    </citation>
    <scope>NUCLEOTIDE SEQUENCE [LARGE SCALE GENOMIC DNA]</scope>
    <source>
        <strain evidence="14 15">BS-11</strain>
    </source>
</reference>
<dbReference type="GO" id="GO:0009431">
    <property type="term" value="C:bacterial-type flagellum basal body, MS ring"/>
    <property type="evidence" value="ECO:0007669"/>
    <property type="project" value="InterPro"/>
</dbReference>
<dbReference type="GO" id="GO:0005886">
    <property type="term" value="C:plasma membrane"/>
    <property type="evidence" value="ECO:0007669"/>
    <property type="project" value="UniProtKB-SubCell"/>
</dbReference>
<name>A0A5C6TTY0_9SPHN</name>
<dbReference type="NCBIfam" id="TIGR00206">
    <property type="entry name" value="fliF"/>
    <property type="match status" value="1"/>
</dbReference>
<evidence type="ECO:0000256" key="2">
    <source>
        <dbReference type="ARBA" id="ARBA00004651"/>
    </source>
</evidence>
<dbReference type="InterPro" id="IPR043427">
    <property type="entry name" value="YscJ/FliF"/>
</dbReference>
<dbReference type="PIRSF" id="PIRSF004862">
    <property type="entry name" value="FliF"/>
    <property type="match status" value="1"/>
</dbReference>
<feature type="domain" description="Flagellar M-ring C-terminal" evidence="13">
    <location>
        <begin position="277"/>
        <end position="447"/>
    </location>
</feature>
<accession>A0A5C6TTY0</accession>
<dbReference type="Gene3D" id="3.30.300.30">
    <property type="match status" value="1"/>
</dbReference>
<evidence type="ECO:0000256" key="8">
    <source>
        <dbReference type="ARBA" id="ARBA00023143"/>
    </source>
</evidence>
<evidence type="ECO:0000256" key="9">
    <source>
        <dbReference type="PIRNR" id="PIRNR004862"/>
    </source>
</evidence>
<dbReference type="PANTHER" id="PTHR30046:SF0">
    <property type="entry name" value="FLAGELLAR M-RING PROTEIN"/>
    <property type="match status" value="1"/>
</dbReference>
<dbReference type="GO" id="GO:0003774">
    <property type="term" value="F:cytoskeletal motor activity"/>
    <property type="evidence" value="ECO:0007669"/>
    <property type="project" value="InterPro"/>
</dbReference>
<feature type="compositionally biased region" description="Polar residues" evidence="10">
    <location>
        <begin position="311"/>
        <end position="327"/>
    </location>
</feature>
<keyword evidence="4" id="KW-1003">Cell membrane</keyword>
<keyword evidence="8 9" id="KW-0975">Bacterial flagellum</keyword>
<comment type="subcellular location">
    <subcellularLocation>
        <location evidence="1 9">Bacterial flagellum basal body</location>
    </subcellularLocation>
    <subcellularLocation>
        <location evidence="2">Cell membrane</location>
        <topology evidence="2">Multi-pass membrane protein</topology>
    </subcellularLocation>
</comment>